<comment type="caution">
    <text evidence="1">The sequence shown here is derived from an EMBL/GenBank/DDBJ whole genome shotgun (WGS) entry which is preliminary data.</text>
</comment>
<proteinExistence type="predicted"/>
<dbReference type="Proteomes" id="UP000004358">
    <property type="component" value="Unassembled WGS sequence"/>
</dbReference>
<sequence length="146" mass="16522">MYDQSDLEIIDPIDHIRQRPEMYLPGGDTSGSALAQRLFFDMQSTFDCLIIAQQIGDWRILGSDHNWVSDVADPRDVFRRIVPFSRDGQVCFHAEILLAALASQVVVFDRLQYEVIQGDAAIPCEVLGLPQQMPQLVRCVAFLVEK</sequence>
<reference evidence="1 2" key="1">
    <citation type="submission" date="2006-02" db="EMBL/GenBank/DDBJ databases">
        <authorList>
            <person name="Amann R."/>
            <person name="Ferriera S."/>
            <person name="Johnson J."/>
            <person name="Kravitz S."/>
            <person name="Halpern A."/>
            <person name="Remington K."/>
            <person name="Beeson K."/>
            <person name="Tran B."/>
            <person name="Rogers Y.-H."/>
            <person name="Friedman R."/>
            <person name="Venter J.C."/>
        </authorList>
    </citation>
    <scope>NUCLEOTIDE SEQUENCE [LARGE SCALE GENOMIC DNA]</scope>
    <source>
        <strain evidence="1 2">DSM 3645</strain>
    </source>
</reference>
<dbReference type="HOGENOM" id="CLU_1773796_0_0_0"/>
<evidence type="ECO:0000313" key="1">
    <source>
        <dbReference type="EMBL" id="EAQ78738.1"/>
    </source>
</evidence>
<evidence type="ECO:0000313" key="2">
    <source>
        <dbReference type="Proteomes" id="UP000004358"/>
    </source>
</evidence>
<dbReference type="STRING" id="314230.DSM3645_29591"/>
<dbReference type="EMBL" id="AANZ01000018">
    <property type="protein sequence ID" value="EAQ78738.1"/>
    <property type="molecule type" value="Genomic_DNA"/>
</dbReference>
<accession>A3ZXE8</accession>
<dbReference type="RefSeq" id="WP_002653926.1">
    <property type="nucleotide sequence ID" value="NZ_CH672376.1"/>
</dbReference>
<gene>
    <name evidence="1" type="ORF">DSM3645_29591</name>
</gene>
<dbReference type="OrthoDB" id="280639at2"/>
<name>A3ZXE8_9BACT</name>
<organism evidence="1 2">
    <name type="scientific">Blastopirellula marina DSM 3645</name>
    <dbReference type="NCBI Taxonomy" id="314230"/>
    <lineage>
        <taxon>Bacteria</taxon>
        <taxon>Pseudomonadati</taxon>
        <taxon>Planctomycetota</taxon>
        <taxon>Planctomycetia</taxon>
        <taxon>Pirellulales</taxon>
        <taxon>Pirellulaceae</taxon>
        <taxon>Blastopirellula</taxon>
    </lineage>
</organism>
<dbReference type="AlphaFoldDB" id="A3ZXE8"/>
<protein>
    <submittedName>
        <fullName evidence="1">Uncharacterized protein</fullName>
    </submittedName>
</protein>